<sequence length="52" mass="5642">MRPPGTQHGFDVTTQTALLTWGTEERRERAPAAGYLARRSRVTCAVGASVPD</sequence>
<dbReference type="KEGG" id="cbw:RR42_s2873"/>
<proteinExistence type="predicted"/>
<evidence type="ECO:0000313" key="2">
    <source>
        <dbReference type="Proteomes" id="UP000031843"/>
    </source>
</evidence>
<dbReference type="AlphaFoldDB" id="A0A0C4YR21"/>
<dbReference type="EMBL" id="CP010537">
    <property type="protein sequence ID" value="AJG24454.1"/>
    <property type="molecule type" value="Genomic_DNA"/>
</dbReference>
<protein>
    <submittedName>
        <fullName evidence="1">Uncharacterized protein</fullName>
    </submittedName>
</protein>
<accession>A0A0C4YR21</accession>
<evidence type="ECO:0000313" key="1">
    <source>
        <dbReference type="EMBL" id="AJG24454.1"/>
    </source>
</evidence>
<keyword evidence="2" id="KW-1185">Reference proteome</keyword>
<name>A0A0C4YR21_9BURK</name>
<dbReference type="Proteomes" id="UP000031843">
    <property type="component" value="Chromosome secondary"/>
</dbReference>
<organism evidence="1 2">
    <name type="scientific">Cupriavidus basilensis</name>
    <dbReference type="NCBI Taxonomy" id="68895"/>
    <lineage>
        <taxon>Bacteria</taxon>
        <taxon>Pseudomonadati</taxon>
        <taxon>Pseudomonadota</taxon>
        <taxon>Betaproteobacteria</taxon>
        <taxon>Burkholderiales</taxon>
        <taxon>Burkholderiaceae</taxon>
        <taxon>Cupriavidus</taxon>
    </lineage>
</organism>
<reference evidence="1 2" key="1">
    <citation type="journal article" date="2015" name="Genome Announc.">
        <title>Complete Genome Sequence of Cupriavidus basilensis 4G11, Isolated from the Oak Ridge Field Research Center Site.</title>
        <authorList>
            <person name="Ray J."/>
            <person name="Waters R.J."/>
            <person name="Skerker J.M."/>
            <person name="Kuehl J.V."/>
            <person name="Price M.N."/>
            <person name="Huang J."/>
            <person name="Chakraborty R."/>
            <person name="Arkin A.P."/>
            <person name="Deutschbauer A."/>
        </authorList>
    </citation>
    <scope>NUCLEOTIDE SEQUENCE [LARGE SCALE GENOMIC DNA]</scope>
    <source>
        <strain evidence="1">4G11</strain>
    </source>
</reference>
<gene>
    <name evidence="1" type="ORF">RR42_s2873</name>
</gene>